<dbReference type="EMBL" id="CAJVPY010043889">
    <property type="protein sequence ID" value="CAG8808540.1"/>
    <property type="molecule type" value="Genomic_DNA"/>
</dbReference>
<organism evidence="2 3">
    <name type="scientific">Dentiscutata erythropus</name>
    <dbReference type="NCBI Taxonomy" id="1348616"/>
    <lineage>
        <taxon>Eukaryota</taxon>
        <taxon>Fungi</taxon>
        <taxon>Fungi incertae sedis</taxon>
        <taxon>Mucoromycota</taxon>
        <taxon>Glomeromycotina</taxon>
        <taxon>Glomeromycetes</taxon>
        <taxon>Diversisporales</taxon>
        <taxon>Gigasporaceae</taxon>
        <taxon>Dentiscutata</taxon>
    </lineage>
</organism>
<feature type="compositionally biased region" description="Basic and acidic residues" evidence="1">
    <location>
        <begin position="69"/>
        <end position="78"/>
    </location>
</feature>
<dbReference type="AlphaFoldDB" id="A0A9N9K2B1"/>
<dbReference type="OrthoDB" id="2441724at2759"/>
<gene>
    <name evidence="2" type="ORF">DERYTH_LOCUS24904</name>
</gene>
<feature type="compositionally biased region" description="Basic and acidic residues" evidence="1">
    <location>
        <begin position="98"/>
        <end position="108"/>
    </location>
</feature>
<dbReference type="Proteomes" id="UP000789405">
    <property type="component" value="Unassembled WGS sequence"/>
</dbReference>
<feature type="region of interest" description="Disordered" evidence="1">
    <location>
        <begin position="59"/>
        <end position="108"/>
    </location>
</feature>
<sequence>MIAATSTHMAIANRITDANKCPLKVSLVGVPQKMLIEIKDTGESVIKTLISDYIKVDPENNLPSLKRKRSDENVKPEDTNPTTDDDIEDCQSNSDNSIHTDQKSETNDATKDCNKKIIFVQLELHAVIKKQL</sequence>
<proteinExistence type="predicted"/>
<evidence type="ECO:0000313" key="3">
    <source>
        <dbReference type="Proteomes" id="UP000789405"/>
    </source>
</evidence>
<accession>A0A9N9K2B1</accession>
<reference evidence="2" key="1">
    <citation type="submission" date="2021-06" db="EMBL/GenBank/DDBJ databases">
        <authorList>
            <person name="Kallberg Y."/>
            <person name="Tangrot J."/>
            <person name="Rosling A."/>
        </authorList>
    </citation>
    <scope>NUCLEOTIDE SEQUENCE</scope>
    <source>
        <strain evidence="2">MA453B</strain>
    </source>
</reference>
<keyword evidence="3" id="KW-1185">Reference proteome</keyword>
<name>A0A9N9K2B1_9GLOM</name>
<comment type="caution">
    <text evidence="2">The sequence shown here is derived from an EMBL/GenBank/DDBJ whole genome shotgun (WGS) entry which is preliminary data.</text>
</comment>
<feature type="non-terminal residue" evidence="2">
    <location>
        <position position="1"/>
    </location>
</feature>
<evidence type="ECO:0000256" key="1">
    <source>
        <dbReference type="SAM" id="MobiDB-lite"/>
    </source>
</evidence>
<evidence type="ECO:0000313" key="2">
    <source>
        <dbReference type="EMBL" id="CAG8808540.1"/>
    </source>
</evidence>
<protein>
    <submittedName>
        <fullName evidence="2">4443_t:CDS:1</fullName>
    </submittedName>
</protein>